<proteinExistence type="inferred from homology"/>
<keyword evidence="7 11" id="KW-0479">Metal-binding</keyword>
<evidence type="ECO:0000256" key="4">
    <source>
        <dbReference type="ARBA" id="ARBA00013145"/>
    </source>
</evidence>
<dbReference type="CDD" id="cd07035">
    <property type="entry name" value="TPP_PYR_POX_like"/>
    <property type="match status" value="1"/>
</dbReference>
<evidence type="ECO:0000256" key="10">
    <source>
        <dbReference type="ARBA" id="ARBA00023304"/>
    </source>
</evidence>
<comment type="catalytic activity">
    <reaction evidence="11">
        <text>2 pyruvate + H(+) = (2S)-2-acetolactate + CO2</text>
        <dbReference type="Rhea" id="RHEA:25249"/>
        <dbReference type="ChEBI" id="CHEBI:15361"/>
        <dbReference type="ChEBI" id="CHEBI:15378"/>
        <dbReference type="ChEBI" id="CHEBI:16526"/>
        <dbReference type="ChEBI" id="CHEBI:58476"/>
        <dbReference type="EC" id="2.2.1.6"/>
    </reaction>
</comment>
<evidence type="ECO:0000256" key="2">
    <source>
        <dbReference type="ARBA" id="ARBA00005025"/>
    </source>
</evidence>
<feature type="domain" description="Thiamine pyrophosphate enzyme N-terminal TPP-binding" evidence="14">
    <location>
        <begin position="4"/>
        <end position="116"/>
    </location>
</feature>
<evidence type="ECO:0000256" key="1">
    <source>
        <dbReference type="ARBA" id="ARBA00004974"/>
    </source>
</evidence>
<gene>
    <name evidence="15" type="primary">ilvB</name>
    <name evidence="15" type="ORF">EZH24_08645</name>
</gene>
<dbReference type="PROSITE" id="PS00187">
    <property type="entry name" value="TPP_ENZYMES"/>
    <property type="match status" value="1"/>
</dbReference>
<evidence type="ECO:0000256" key="6">
    <source>
        <dbReference type="ARBA" id="ARBA00022679"/>
    </source>
</evidence>
<dbReference type="SUPFAM" id="SSF52518">
    <property type="entry name" value="Thiamin diphosphate-binding fold (THDP-binding)"/>
    <property type="match status" value="2"/>
</dbReference>
<dbReference type="InterPro" id="IPR012001">
    <property type="entry name" value="Thiamin_PyroP_enz_TPP-bd_dom"/>
</dbReference>
<dbReference type="NCBIfam" id="TIGR00118">
    <property type="entry name" value="acolac_lg"/>
    <property type="match status" value="1"/>
</dbReference>
<evidence type="ECO:0000256" key="5">
    <source>
        <dbReference type="ARBA" id="ARBA00022605"/>
    </source>
</evidence>
<comment type="caution">
    <text evidence="15">The sequence shown here is derived from an EMBL/GenBank/DDBJ whole genome shotgun (WGS) entry which is preliminary data.</text>
</comment>
<dbReference type="InterPro" id="IPR012846">
    <property type="entry name" value="Acetolactate_synth_lsu"/>
</dbReference>
<accession>A0ABY2TPV1</accession>
<comment type="cofactor">
    <cofactor evidence="11">
        <name>Mg(2+)</name>
        <dbReference type="ChEBI" id="CHEBI:18420"/>
    </cofactor>
    <text evidence="11">Binds 1 Mg(2+) ion per subunit.</text>
</comment>
<dbReference type="GO" id="GO:0003984">
    <property type="term" value="F:acetolactate synthase activity"/>
    <property type="evidence" value="ECO:0007669"/>
    <property type="project" value="UniProtKB-EC"/>
</dbReference>
<organism evidence="15 16">
    <name type="scientific">Brachyspira catarrhinii</name>
    <dbReference type="NCBI Taxonomy" id="2528966"/>
    <lineage>
        <taxon>Bacteria</taxon>
        <taxon>Pseudomonadati</taxon>
        <taxon>Spirochaetota</taxon>
        <taxon>Spirochaetia</taxon>
        <taxon>Brachyspirales</taxon>
        <taxon>Brachyspiraceae</taxon>
        <taxon>Brachyspira</taxon>
    </lineage>
</organism>
<keyword evidence="16" id="KW-1185">Reference proteome</keyword>
<dbReference type="InterPro" id="IPR012000">
    <property type="entry name" value="Thiamin_PyroP_enz_cen_dom"/>
</dbReference>
<comment type="pathway">
    <text evidence="1 11">Amino-acid biosynthesis; L-isoleucine biosynthesis; L-isoleucine from 2-oxobutanoate: step 1/4.</text>
</comment>
<dbReference type="PANTHER" id="PTHR18968:SF13">
    <property type="entry name" value="ACETOLACTATE SYNTHASE CATALYTIC SUBUNIT, MITOCHONDRIAL"/>
    <property type="match status" value="1"/>
</dbReference>
<evidence type="ECO:0000259" key="12">
    <source>
        <dbReference type="Pfam" id="PF00205"/>
    </source>
</evidence>
<dbReference type="Pfam" id="PF02775">
    <property type="entry name" value="TPP_enzyme_C"/>
    <property type="match status" value="1"/>
</dbReference>
<comment type="similarity">
    <text evidence="3 11">Belongs to the TPP enzyme family.</text>
</comment>
<dbReference type="InterPro" id="IPR045229">
    <property type="entry name" value="TPP_enz"/>
</dbReference>
<dbReference type="RefSeq" id="WP_137998766.1">
    <property type="nucleotide sequence ID" value="NZ_SJDU01000236.1"/>
</dbReference>
<dbReference type="InterPro" id="IPR011766">
    <property type="entry name" value="TPP_enzyme_TPP-bd"/>
</dbReference>
<dbReference type="Pfam" id="PF02776">
    <property type="entry name" value="TPP_enzyme_N"/>
    <property type="match status" value="1"/>
</dbReference>
<dbReference type="EC" id="2.2.1.6" evidence="4 11"/>
<dbReference type="InterPro" id="IPR000399">
    <property type="entry name" value="TPP-bd_CS"/>
</dbReference>
<feature type="domain" description="Thiamine pyrophosphate enzyme central" evidence="12">
    <location>
        <begin position="193"/>
        <end position="325"/>
    </location>
</feature>
<keyword evidence="5 11" id="KW-0028">Amino-acid biosynthesis</keyword>
<dbReference type="Pfam" id="PF00205">
    <property type="entry name" value="TPP_enzyme_M"/>
    <property type="match status" value="1"/>
</dbReference>
<evidence type="ECO:0000256" key="3">
    <source>
        <dbReference type="ARBA" id="ARBA00007812"/>
    </source>
</evidence>
<evidence type="ECO:0000256" key="9">
    <source>
        <dbReference type="ARBA" id="ARBA00023052"/>
    </source>
</evidence>
<dbReference type="InterPro" id="IPR029061">
    <property type="entry name" value="THDP-binding"/>
</dbReference>
<keyword evidence="8 11" id="KW-0460">Magnesium</keyword>
<evidence type="ECO:0000256" key="11">
    <source>
        <dbReference type="RuleBase" id="RU003591"/>
    </source>
</evidence>
<dbReference type="EMBL" id="SJDU01000236">
    <property type="protein sequence ID" value="TKZ33457.1"/>
    <property type="molecule type" value="Genomic_DNA"/>
</dbReference>
<feature type="domain" description="Thiamine pyrophosphate enzyme TPP-binding" evidence="13">
    <location>
        <begin position="385"/>
        <end position="533"/>
    </location>
</feature>
<name>A0ABY2TPV1_9SPIR</name>
<evidence type="ECO:0000313" key="16">
    <source>
        <dbReference type="Proteomes" id="UP000310168"/>
    </source>
</evidence>
<dbReference type="Gene3D" id="3.40.50.1220">
    <property type="entry name" value="TPP-binding domain"/>
    <property type="match status" value="1"/>
</dbReference>
<dbReference type="PANTHER" id="PTHR18968">
    <property type="entry name" value="THIAMINE PYROPHOSPHATE ENZYMES"/>
    <property type="match status" value="1"/>
</dbReference>
<dbReference type="Proteomes" id="UP000310168">
    <property type="component" value="Unassembled WGS sequence"/>
</dbReference>
<evidence type="ECO:0000256" key="8">
    <source>
        <dbReference type="ARBA" id="ARBA00022842"/>
    </source>
</evidence>
<dbReference type="SUPFAM" id="SSF52467">
    <property type="entry name" value="DHS-like NAD/FAD-binding domain"/>
    <property type="match status" value="1"/>
</dbReference>
<comment type="pathway">
    <text evidence="2 11">Amino-acid biosynthesis; L-valine biosynthesis; L-valine from pyruvate: step 1/4.</text>
</comment>
<keyword evidence="6 11" id="KW-0808">Transferase</keyword>
<evidence type="ECO:0000256" key="7">
    <source>
        <dbReference type="ARBA" id="ARBA00022723"/>
    </source>
</evidence>
<sequence>MKLNGSEIIMEVLIEQGVDTIFGYPGGSVLYIYDALYKYRDKLNHIMPVDEYGAGHAADGYARVSGKTGVIFATSGPGATNLVTPLATAYMDSVPIVAITGNVPISLMGKDSFQEVYIAGITMTITKHNFVVRKIEDLADTIRKAFLIANNGRKGPVLIDVPKNITSDITEFVRKEKIKLKNPKIRAEDETVIEKVAKLINESKKPIIYFGGGAKDSSAKLREFMIRTNIPSVHTIMGAGTLGYNEPLNVGLLGMHGSETANTVINEADLIIAVGTRFSDRVALNTSKFGNKAKKVHIDIDGSEVNKNVKVDYSIIGDINDVLDKFSKLVNRVNDDEWVSKLSSLKSKEEENNTKKYSKDSIFHPKNIIESIGYKCKDDVVYVTDVGQHQMWAVQYLHHTKPRSFITSGGLGTMGFGYGAAIGVKIAMPKRHVVHITGDGSFFMNFKEVATAVEYKLPIISVIFNNNTLGMVRQWQSVFYENRYSSTDMNKKMDYIKIAEGFGAACFKCETLEEFEKVFENALKEKVPVWIECVIDKDLKVLPMIPSGGTVEDIILN</sequence>
<keyword evidence="9 11" id="KW-0786">Thiamine pyrophosphate</keyword>
<protein>
    <recommendedName>
        <fullName evidence="4 11">Acetolactate synthase</fullName>
        <ecNumber evidence="4 11">2.2.1.6</ecNumber>
    </recommendedName>
</protein>
<dbReference type="Gene3D" id="3.40.50.970">
    <property type="match status" value="2"/>
</dbReference>
<reference evidence="15 16" key="1">
    <citation type="journal article" date="2019" name="Anaerobe">
        <title>Brachyspira catarrhinii sp. nov., an anaerobic intestinal spirochaete isolated from vervet monkeys may have been misidentified as Brachyspira aalborgi in previous studies.</title>
        <authorList>
            <person name="Phillips N.D."/>
            <person name="La T."/>
            <person name="Hampson D.J."/>
        </authorList>
    </citation>
    <scope>NUCLEOTIDE SEQUENCE [LARGE SCALE GENOMIC DNA]</scope>
    <source>
        <strain evidence="15 16">Z12</strain>
    </source>
</reference>
<keyword evidence="10 11" id="KW-0100">Branched-chain amino acid biosynthesis</keyword>
<evidence type="ECO:0000313" key="15">
    <source>
        <dbReference type="EMBL" id="TKZ33457.1"/>
    </source>
</evidence>
<evidence type="ECO:0000259" key="13">
    <source>
        <dbReference type="Pfam" id="PF02775"/>
    </source>
</evidence>
<comment type="cofactor">
    <cofactor evidence="11">
        <name>thiamine diphosphate</name>
        <dbReference type="ChEBI" id="CHEBI:58937"/>
    </cofactor>
    <text evidence="11">Binds 1 thiamine pyrophosphate per subunit.</text>
</comment>
<dbReference type="CDD" id="cd02015">
    <property type="entry name" value="TPP_AHAS"/>
    <property type="match status" value="1"/>
</dbReference>
<dbReference type="InterPro" id="IPR039368">
    <property type="entry name" value="AHAS_TPP"/>
</dbReference>
<dbReference type="InterPro" id="IPR029035">
    <property type="entry name" value="DHS-like_NAD/FAD-binding_dom"/>
</dbReference>
<evidence type="ECO:0000259" key="14">
    <source>
        <dbReference type="Pfam" id="PF02776"/>
    </source>
</evidence>